<dbReference type="Proteomes" id="UP001409291">
    <property type="component" value="Unassembled WGS sequence"/>
</dbReference>
<evidence type="ECO:0000313" key="2">
    <source>
        <dbReference type="Proteomes" id="UP001409291"/>
    </source>
</evidence>
<accession>A0ABV0C0L2</accession>
<proteinExistence type="predicted"/>
<sequence>MFNIFKKRTILPEDYSNLIDEKSYEIFLQKCLLTLKDLGYKVVSFNNGDIVYETENSLEAHFYLDNLVRKYIQVNIGEQDIVIQEHFNKLKDQSKAYTYFYKDFDYAKQFLKILLKADDILPNNEDFVYQKNYPNLLTFLVLDFEDQFHYVEKSKVHLWKIDEIELFEIAKNNLRKEEIEIKQYTFEDKYDVFVLLNGDFSSSYTLLIEQDLDFTIGQFGTLIALPTKGTAFLYPISDADILDVIVTIYPAVEQCFDEDPGNITLDFFWYFNGQYECFKKETNDDGTMNISKPKNLAGLLNNN</sequence>
<dbReference type="RefSeq" id="WP_132841763.1">
    <property type="nucleotide sequence ID" value="NZ_JBDJLH010000015.1"/>
</dbReference>
<organism evidence="1 2">
    <name type="scientific">Sphingobacterium kitahiroshimense</name>
    <dbReference type="NCBI Taxonomy" id="470446"/>
    <lineage>
        <taxon>Bacteria</taxon>
        <taxon>Pseudomonadati</taxon>
        <taxon>Bacteroidota</taxon>
        <taxon>Sphingobacteriia</taxon>
        <taxon>Sphingobacteriales</taxon>
        <taxon>Sphingobacteriaceae</taxon>
        <taxon>Sphingobacterium</taxon>
    </lineage>
</organism>
<dbReference type="EMBL" id="JBDJNQ010000016">
    <property type="protein sequence ID" value="MEN5380365.1"/>
    <property type="molecule type" value="Genomic_DNA"/>
</dbReference>
<protein>
    <submittedName>
        <fullName evidence="1">Uncharacterized protein</fullName>
    </submittedName>
</protein>
<keyword evidence="2" id="KW-1185">Reference proteome</keyword>
<gene>
    <name evidence="1" type="ORF">ABE541_24080</name>
</gene>
<evidence type="ECO:0000313" key="1">
    <source>
        <dbReference type="EMBL" id="MEN5380365.1"/>
    </source>
</evidence>
<name>A0ABV0C0L2_9SPHI</name>
<comment type="caution">
    <text evidence="1">The sequence shown here is derived from an EMBL/GenBank/DDBJ whole genome shotgun (WGS) entry which is preliminary data.</text>
</comment>
<reference evidence="1 2" key="1">
    <citation type="submission" date="2024-04" db="EMBL/GenBank/DDBJ databases">
        <title>WGS of bacteria from Torrens River.</title>
        <authorList>
            <person name="Wyrsch E.R."/>
            <person name="Drigo B."/>
        </authorList>
    </citation>
    <scope>NUCLEOTIDE SEQUENCE [LARGE SCALE GENOMIC DNA]</scope>
    <source>
        <strain evidence="1 2">TWI391</strain>
    </source>
</reference>